<dbReference type="eggNOG" id="COG2972">
    <property type="taxonomic scope" value="Bacteria"/>
</dbReference>
<organism evidence="5 6">
    <name type="scientific">Dysgonomonas gadei ATCC BAA-286</name>
    <dbReference type="NCBI Taxonomy" id="742766"/>
    <lineage>
        <taxon>Bacteria</taxon>
        <taxon>Pseudomonadati</taxon>
        <taxon>Bacteroidota</taxon>
        <taxon>Bacteroidia</taxon>
        <taxon>Bacteroidales</taxon>
        <taxon>Dysgonomonadaceae</taxon>
        <taxon>Dysgonomonas</taxon>
    </lineage>
</organism>
<feature type="transmembrane region" description="Helical" evidence="1">
    <location>
        <begin position="362"/>
        <end position="383"/>
    </location>
</feature>
<dbReference type="Proteomes" id="UP000004913">
    <property type="component" value="Unassembled WGS sequence"/>
</dbReference>
<reference evidence="5 6" key="1">
    <citation type="submission" date="2011-04" db="EMBL/GenBank/DDBJ databases">
        <title>The Genome Sequence of Dysgonomonas gadei ATCC BAA-286.</title>
        <authorList>
            <consortium name="The Broad Institute Genome Sequencing Platform"/>
            <person name="Earl A."/>
            <person name="Ward D."/>
            <person name="Feldgarden M."/>
            <person name="Gevers D."/>
            <person name="Pudlo N."/>
            <person name="Martens E."/>
            <person name="Allen-Vercoe E."/>
            <person name="Young S.K."/>
            <person name="Zeng Q."/>
            <person name="Gargeya S."/>
            <person name="Fitzgerald M."/>
            <person name="Haas B."/>
            <person name="Abouelleil A."/>
            <person name="Alvarado L."/>
            <person name="Arachchi H.M."/>
            <person name="Berlin A."/>
            <person name="Brown A."/>
            <person name="Chapman S.B."/>
            <person name="Chen Z."/>
            <person name="Dunbar C."/>
            <person name="Freedman E."/>
            <person name="Gearin G."/>
            <person name="Gellesch M."/>
            <person name="Goldberg J."/>
            <person name="Griggs A."/>
            <person name="Gujja S."/>
            <person name="Heiman D."/>
            <person name="Howarth C."/>
            <person name="Larson L."/>
            <person name="Lui A."/>
            <person name="MacDonald P.J.P."/>
            <person name="Mehta T."/>
            <person name="Montmayeur A."/>
            <person name="Murphy C."/>
            <person name="Neiman D."/>
            <person name="Pearson M."/>
            <person name="Priest M."/>
            <person name="Roberts A."/>
            <person name="Saif S."/>
            <person name="Shea T."/>
            <person name="Shenoy N."/>
            <person name="Sisk P."/>
            <person name="Stolte C."/>
            <person name="Sykes S."/>
            <person name="Yandava C."/>
            <person name="Wortman J."/>
            <person name="Nusbaum C."/>
            <person name="Birren B."/>
        </authorList>
    </citation>
    <scope>NUCLEOTIDE SEQUENCE [LARGE SCALE GENOMIC DNA]</scope>
    <source>
        <strain evidence="5 6">ATCC BAA-286</strain>
    </source>
</reference>
<dbReference type="HOGENOM" id="CLU_000445_106_4_10"/>
<accession>F5IV53</accession>
<dbReference type="EMBL" id="ADLV01000015">
    <property type="protein sequence ID" value="EGK03103.1"/>
    <property type="molecule type" value="Genomic_DNA"/>
</dbReference>
<dbReference type="STRING" id="742766.HMPREF9455_01353"/>
<dbReference type="OrthoDB" id="9809908at2"/>
<dbReference type="SUPFAM" id="SSF48452">
    <property type="entry name" value="TPR-like"/>
    <property type="match status" value="1"/>
</dbReference>
<dbReference type="InterPro" id="IPR050640">
    <property type="entry name" value="Bact_2-comp_sensor_kinase"/>
</dbReference>
<evidence type="ECO:0000259" key="3">
    <source>
        <dbReference type="Pfam" id="PF02518"/>
    </source>
</evidence>
<dbReference type="InterPro" id="IPR010559">
    <property type="entry name" value="Sig_transdc_His_kin_internal"/>
</dbReference>
<keyword evidence="1" id="KW-1133">Transmembrane helix</keyword>
<gene>
    <name evidence="5" type="ORF">HMPREF9455_01353</name>
</gene>
<dbReference type="InterPro" id="IPR003594">
    <property type="entry name" value="HATPase_dom"/>
</dbReference>
<dbReference type="Pfam" id="PF06580">
    <property type="entry name" value="His_kinase"/>
    <property type="match status" value="1"/>
</dbReference>
<dbReference type="Gene3D" id="1.25.40.10">
    <property type="entry name" value="Tetratricopeptide repeat domain"/>
    <property type="match status" value="1"/>
</dbReference>
<feature type="domain" description="Signal transduction histidine kinase internal region" evidence="4">
    <location>
        <begin position="394"/>
        <end position="472"/>
    </location>
</feature>
<dbReference type="InterPro" id="IPR011990">
    <property type="entry name" value="TPR-like_helical_dom_sf"/>
</dbReference>
<keyword evidence="1" id="KW-0812">Transmembrane</keyword>
<sequence>MHIRYILILFLILISAPGWAQQPKSASKQSRENIRIQEVSKAIEEGKSDMEVAESYEKLAKELSEKGEYAKAEDYLTRAKRIYQVRREKEKLAAVERELAKVQEAQDKRYDAFLNFGSAQANTSNKKMQQINSNDMYRVQNYNNPAVQSGYIQQNILLAEELDSKDDKVLAYRQMAQVNKDMDNAPEAIRNLEKALVTVQGQPEASMQIRQDIASTYASDNQIGKAIEINKDLVAEAKETNNPKAEIKQLQALSENYLEANKLTEGVSALQQAYSLAIDNGQTIEAKNSLELLVEQYQRMRQPQKALDAYSDFMKKLEGLVKNDSTLLDERFFHVQEEKILRLEKERALKDELISRTNRFNYVLLIAIVLILISLVFIAKALYSIKKKNKRIALQSLRREMNPHFIFNSLNSVNQFIAQNNELEANKYLSSYSKLMRNIMETSNKDFIPLATEMEQMKEYLDLEYMRFHDKFTYKMEIDNSLDADSLFIPNMLIQPQLENAIWHGLRYKDSMGLLTLTVKPDGNHLKVVIEDNGIGLTKSKELKTKHQKEHRSRGLNNTQERINLLNGLYHTDISISITEKEGTESGVIVRLLFPLMNKNL</sequence>
<dbReference type="Gene3D" id="3.30.565.10">
    <property type="entry name" value="Histidine kinase-like ATPase, C-terminal domain"/>
    <property type="match status" value="1"/>
</dbReference>
<dbReference type="PANTHER" id="PTHR34220:SF7">
    <property type="entry name" value="SENSOR HISTIDINE KINASE YPDA"/>
    <property type="match status" value="1"/>
</dbReference>
<feature type="signal peptide" evidence="2">
    <location>
        <begin position="1"/>
        <end position="20"/>
    </location>
</feature>
<evidence type="ECO:0000313" key="5">
    <source>
        <dbReference type="EMBL" id="EGK03103.1"/>
    </source>
</evidence>
<keyword evidence="6" id="KW-1185">Reference proteome</keyword>
<dbReference type="Pfam" id="PF02518">
    <property type="entry name" value="HATPase_c"/>
    <property type="match status" value="1"/>
</dbReference>
<evidence type="ECO:0000259" key="4">
    <source>
        <dbReference type="Pfam" id="PF06580"/>
    </source>
</evidence>
<dbReference type="GO" id="GO:0000155">
    <property type="term" value="F:phosphorelay sensor kinase activity"/>
    <property type="evidence" value="ECO:0007669"/>
    <property type="project" value="InterPro"/>
</dbReference>
<feature type="domain" description="Histidine kinase/HSP90-like ATPase" evidence="3">
    <location>
        <begin position="498"/>
        <end position="592"/>
    </location>
</feature>
<dbReference type="PANTHER" id="PTHR34220">
    <property type="entry name" value="SENSOR HISTIDINE KINASE YPDA"/>
    <property type="match status" value="1"/>
</dbReference>
<dbReference type="GO" id="GO:0016020">
    <property type="term" value="C:membrane"/>
    <property type="evidence" value="ECO:0007669"/>
    <property type="project" value="InterPro"/>
</dbReference>
<evidence type="ECO:0000256" key="2">
    <source>
        <dbReference type="SAM" id="SignalP"/>
    </source>
</evidence>
<feature type="chain" id="PRO_5003328419" evidence="2">
    <location>
        <begin position="21"/>
        <end position="601"/>
    </location>
</feature>
<comment type="caution">
    <text evidence="5">The sequence shown here is derived from an EMBL/GenBank/DDBJ whole genome shotgun (WGS) entry which is preliminary data.</text>
</comment>
<evidence type="ECO:0000313" key="6">
    <source>
        <dbReference type="Proteomes" id="UP000004913"/>
    </source>
</evidence>
<name>F5IV53_9BACT</name>
<dbReference type="AlphaFoldDB" id="F5IV53"/>
<dbReference type="SUPFAM" id="SSF55874">
    <property type="entry name" value="ATPase domain of HSP90 chaperone/DNA topoisomerase II/histidine kinase"/>
    <property type="match status" value="1"/>
</dbReference>
<protein>
    <submittedName>
        <fullName evidence="5">Uncharacterized protein</fullName>
    </submittedName>
</protein>
<evidence type="ECO:0000256" key="1">
    <source>
        <dbReference type="SAM" id="Phobius"/>
    </source>
</evidence>
<proteinExistence type="predicted"/>
<keyword evidence="1" id="KW-0472">Membrane</keyword>
<keyword evidence="2" id="KW-0732">Signal</keyword>
<dbReference type="RefSeq" id="WP_006798868.1">
    <property type="nucleotide sequence ID" value="NZ_GL891980.1"/>
</dbReference>
<dbReference type="InterPro" id="IPR036890">
    <property type="entry name" value="HATPase_C_sf"/>
</dbReference>